<name>A0A6A5VXW7_9PLEO</name>
<gene>
    <name evidence="1" type="ORF">BU23DRAFT_594918</name>
</gene>
<reference evidence="1" key="1">
    <citation type="journal article" date="2020" name="Stud. Mycol.">
        <title>101 Dothideomycetes genomes: a test case for predicting lifestyles and emergence of pathogens.</title>
        <authorList>
            <person name="Haridas S."/>
            <person name="Albert R."/>
            <person name="Binder M."/>
            <person name="Bloem J."/>
            <person name="Labutti K."/>
            <person name="Salamov A."/>
            <person name="Andreopoulos B."/>
            <person name="Baker S."/>
            <person name="Barry K."/>
            <person name="Bills G."/>
            <person name="Bluhm B."/>
            <person name="Cannon C."/>
            <person name="Castanera R."/>
            <person name="Culley D."/>
            <person name="Daum C."/>
            <person name="Ezra D."/>
            <person name="Gonzalez J."/>
            <person name="Henrissat B."/>
            <person name="Kuo A."/>
            <person name="Liang C."/>
            <person name="Lipzen A."/>
            <person name="Lutzoni F."/>
            <person name="Magnuson J."/>
            <person name="Mondo S."/>
            <person name="Nolan M."/>
            <person name="Ohm R."/>
            <person name="Pangilinan J."/>
            <person name="Park H.-J."/>
            <person name="Ramirez L."/>
            <person name="Alfaro M."/>
            <person name="Sun H."/>
            <person name="Tritt A."/>
            <person name="Yoshinaga Y."/>
            <person name="Zwiers L.-H."/>
            <person name="Turgeon B."/>
            <person name="Goodwin S."/>
            <person name="Spatafora J."/>
            <person name="Crous P."/>
            <person name="Grigoriev I."/>
        </authorList>
    </citation>
    <scope>NUCLEOTIDE SEQUENCE</scope>
    <source>
        <strain evidence="1">CBS 107.79</strain>
    </source>
</reference>
<dbReference type="EMBL" id="ML976657">
    <property type="protein sequence ID" value="KAF1979736.1"/>
    <property type="molecule type" value="Genomic_DNA"/>
</dbReference>
<sequence length="156" mass="16662">MHQEKLKLCPGYDGGLSTCLMIYTFDRTRPQESSFTCEKEYHGDLTLDLCANHGDAKVQYEIAFFKTWVQIASHEVASKERSQLAQATGSPAPQSLTLPPAVTVTPSSVAQTVAPQSPAVTPSLTSAVVTSLSTDTSTSSVVPTSLSTDTLVRVVL</sequence>
<organism evidence="1 2">
    <name type="scientific">Bimuria novae-zelandiae CBS 107.79</name>
    <dbReference type="NCBI Taxonomy" id="1447943"/>
    <lineage>
        <taxon>Eukaryota</taxon>
        <taxon>Fungi</taxon>
        <taxon>Dikarya</taxon>
        <taxon>Ascomycota</taxon>
        <taxon>Pezizomycotina</taxon>
        <taxon>Dothideomycetes</taxon>
        <taxon>Pleosporomycetidae</taxon>
        <taxon>Pleosporales</taxon>
        <taxon>Massarineae</taxon>
        <taxon>Didymosphaeriaceae</taxon>
        <taxon>Bimuria</taxon>
    </lineage>
</organism>
<dbReference type="OrthoDB" id="3773432at2759"/>
<evidence type="ECO:0000313" key="2">
    <source>
        <dbReference type="Proteomes" id="UP000800036"/>
    </source>
</evidence>
<protein>
    <submittedName>
        <fullName evidence="1">Uncharacterized protein</fullName>
    </submittedName>
</protein>
<dbReference type="Proteomes" id="UP000800036">
    <property type="component" value="Unassembled WGS sequence"/>
</dbReference>
<evidence type="ECO:0000313" key="1">
    <source>
        <dbReference type="EMBL" id="KAF1979736.1"/>
    </source>
</evidence>
<accession>A0A6A5VXW7</accession>
<keyword evidence="2" id="KW-1185">Reference proteome</keyword>
<proteinExistence type="predicted"/>
<dbReference type="AlphaFoldDB" id="A0A6A5VXW7"/>